<gene>
    <name evidence="1" type="ORF">RV045_12075</name>
</gene>
<keyword evidence="2" id="KW-1185">Reference proteome</keyword>
<name>A0ACC6P5Q3_9BURK</name>
<evidence type="ECO:0000313" key="1">
    <source>
        <dbReference type="EMBL" id="MEJ7139159.1"/>
    </source>
</evidence>
<dbReference type="Proteomes" id="UP001364695">
    <property type="component" value="Unassembled WGS sequence"/>
</dbReference>
<proteinExistence type="predicted"/>
<dbReference type="EMBL" id="JAWDIE010000020">
    <property type="protein sequence ID" value="MEJ7139159.1"/>
    <property type="molecule type" value="Genomic_DNA"/>
</dbReference>
<organism evidence="1 2">
    <name type="scientific">Amphibiibacter pelophylacis</name>
    <dbReference type="NCBI Taxonomy" id="1799477"/>
    <lineage>
        <taxon>Bacteria</taxon>
        <taxon>Pseudomonadati</taxon>
        <taxon>Pseudomonadota</taxon>
        <taxon>Betaproteobacteria</taxon>
        <taxon>Burkholderiales</taxon>
        <taxon>Sphaerotilaceae</taxon>
        <taxon>Amphibiibacter</taxon>
    </lineage>
</organism>
<comment type="caution">
    <text evidence="1">The sequence shown here is derived from an EMBL/GenBank/DDBJ whole genome shotgun (WGS) entry which is preliminary data.</text>
</comment>
<accession>A0ACC6P5Q3</accession>
<sequence>MKLPIVPQDKANHVIYGAAVGLCALLALAALRALGGWTPGPELTRWTLLAPTLAATAIGIAKEIADELNNRRAIAQGRKPPDTVEAMDAIATALGGVAVSVTLGLGAYVLA</sequence>
<reference evidence="1" key="1">
    <citation type="submission" date="2023-10" db="EMBL/GenBank/DDBJ databases">
        <title>Amphibacter perezi, gen. nov., sp. nov. a novel taxa of the family Comamonadaceae, class Betaproteobacteria isolated from the skin microbiota of Pelophylax perezi from different populations.</title>
        <authorList>
            <person name="Costa S."/>
            <person name="Proenca D.N."/>
            <person name="Lopes I."/>
            <person name="Morais P.V."/>
        </authorList>
    </citation>
    <scope>NUCLEOTIDE SEQUENCE</scope>
    <source>
        <strain evidence="1">SL12-8</strain>
    </source>
</reference>
<evidence type="ECO:0000313" key="2">
    <source>
        <dbReference type="Proteomes" id="UP001364695"/>
    </source>
</evidence>
<protein>
    <submittedName>
        <fullName evidence="1">Uncharacterized protein</fullName>
    </submittedName>
</protein>